<dbReference type="Gene3D" id="1.10.10.10">
    <property type="entry name" value="Winged helix-like DNA-binding domain superfamily/Winged helix DNA-binding domain"/>
    <property type="match status" value="1"/>
</dbReference>
<proteinExistence type="inferred from homology"/>
<comment type="caution">
    <text evidence="8">The sequence shown here is derived from an EMBL/GenBank/DDBJ whole genome shotgun (WGS) entry which is preliminary data.</text>
</comment>
<evidence type="ECO:0000256" key="4">
    <source>
        <dbReference type="ARBA" id="ARBA00023125"/>
    </source>
</evidence>
<feature type="domain" description="HTH gntR-type" evidence="7">
    <location>
        <begin position="22"/>
        <end position="90"/>
    </location>
</feature>
<dbReference type="GO" id="GO:0003677">
    <property type="term" value="F:DNA binding"/>
    <property type="evidence" value="ECO:0007669"/>
    <property type="project" value="UniProtKB-KW"/>
</dbReference>
<dbReference type="InterPro" id="IPR051446">
    <property type="entry name" value="HTH_trans_reg/aminotransferase"/>
</dbReference>
<keyword evidence="4 8" id="KW-0238">DNA-binding</keyword>
<evidence type="ECO:0000259" key="7">
    <source>
        <dbReference type="PROSITE" id="PS50949"/>
    </source>
</evidence>
<dbReference type="PANTHER" id="PTHR46577:SF1">
    <property type="entry name" value="HTH-TYPE TRANSCRIPTIONAL REGULATORY PROTEIN GABR"/>
    <property type="match status" value="1"/>
</dbReference>
<evidence type="ECO:0000256" key="3">
    <source>
        <dbReference type="ARBA" id="ARBA00023015"/>
    </source>
</evidence>
<comment type="similarity">
    <text evidence="1">In the C-terminal section; belongs to the class-I pyridoxal-phosphate-dependent aminotransferase family.</text>
</comment>
<dbReference type="SMART" id="SM00345">
    <property type="entry name" value="HTH_GNTR"/>
    <property type="match status" value="1"/>
</dbReference>
<sequence length="491" mass="50983">MTDPIPADDLVSLLGRWAVGRGPLYLLLAGRLRALVEEGAIPPGCPLPAERTLAARLSVGRGTVVGAYERLREEGRVTRRQGSGTRVAPGPSPALPSPGRAAHSSRFLALFDPAPGTLALTCAAPDSPPPELRASYGRAVARLATLSDDIGYHPAGHPELRAAVAARFTRRGLPTTADQVLITNGAQQALALAVRCNVAAGDTVLAERPSYPGALALFGEAAASVRTAPVGPEGLDAAALLPAMAELRPALTYLIPSFHNPTGTLISPLHRRRIAAAAGESGLLVVEDETTVDLGFHGDAPAPLASFPGGGRVLTVGSLSKLAWGGLRVGWVRGHTADIDRLARVKALDDLGGDVLGQLAAADLLADPDALIGRRRAELRAHHDHLTAGLDRLLPDWCYWRAAGGQSIWVRLPHGDAASLAQVALRHGVALLPGGAMVPDGGAAEWMRLPFIAPPATLDTAVRRLRSAWDAYTGAGSPRATTAPALNAIAV</sequence>
<dbReference type="InterPro" id="IPR015424">
    <property type="entry name" value="PyrdxlP-dep_Trfase"/>
</dbReference>
<dbReference type="SUPFAM" id="SSF53383">
    <property type="entry name" value="PLP-dependent transferases"/>
    <property type="match status" value="1"/>
</dbReference>
<protein>
    <submittedName>
        <fullName evidence="8">DNA-binding transcriptional MocR family regulator</fullName>
    </submittedName>
</protein>
<dbReference type="Gene3D" id="3.40.640.10">
    <property type="entry name" value="Type I PLP-dependent aspartate aminotransferase-like (Major domain)"/>
    <property type="match status" value="1"/>
</dbReference>
<dbReference type="GO" id="GO:0003700">
    <property type="term" value="F:DNA-binding transcription factor activity"/>
    <property type="evidence" value="ECO:0007669"/>
    <property type="project" value="InterPro"/>
</dbReference>
<dbReference type="Gene3D" id="3.90.1150.10">
    <property type="entry name" value="Aspartate Aminotransferase, domain 1"/>
    <property type="match status" value="1"/>
</dbReference>
<dbReference type="InterPro" id="IPR000524">
    <property type="entry name" value="Tscrpt_reg_HTH_GntR"/>
</dbReference>
<feature type="region of interest" description="Disordered" evidence="6">
    <location>
        <begin position="75"/>
        <end position="101"/>
    </location>
</feature>
<keyword evidence="2" id="KW-0663">Pyridoxal phosphate</keyword>
<keyword evidence="3" id="KW-0805">Transcription regulation</keyword>
<dbReference type="RefSeq" id="WP_106583672.1">
    <property type="nucleotide sequence ID" value="NZ_PYGA01000010.1"/>
</dbReference>
<dbReference type="PROSITE" id="PS50949">
    <property type="entry name" value="HTH_GNTR"/>
    <property type="match status" value="1"/>
</dbReference>
<evidence type="ECO:0000256" key="6">
    <source>
        <dbReference type="SAM" id="MobiDB-lite"/>
    </source>
</evidence>
<evidence type="ECO:0000313" key="8">
    <source>
        <dbReference type="EMBL" id="PSK96776.1"/>
    </source>
</evidence>
<name>A0A2P8DHT9_9ACTN</name>
<gene>
    <name evidence="8" type="ORF">CLV63_11073</name>
</gene>
<dbReference type="CDD" id="cd07377">
    <property type="entry name" value="WHTH_GntR"/>
    <property type="match status" value="1"/>
</dbReference>
<dbReference type="Pfam" id="PF00392">
    <property type="entry name" value="GntR"/>
    <property type="match status" value="1"/>
</dbReference>
<dbReference type="OrthoDB" id="199743at2"/>
<evidence type="ECO:0000256" key="2">
    <source>
        <dbReference type="ARBA" id="ARBA00022898"/>
    </source>
</evidence>
<dbReference type="SUPFAM" id="SSF46785">
    <property type="entry name" value="Winged helix' DNA-binding domain"/>
    <property type="match status" value="1"/>
</dbReference>
<dbReference type="InterPro" id="IPR004839">
    <property type="entry name" value="Aminotransferase_I/II_large"/>
</dbReference>
<keyword evidence="5" id="KW-0804">Transcription</keyword>
<dbReference type="GO" id="GO:0030170">
    <property type="term" value="F:pyridoxal phosphate binding"/>
    <property type="evidence" value="ECO:0007669"/>
    <property type="project" value="InterPro"/>
</dbReference>
<dbReference type="Proteomes" id="UP000240542">
    <property type="component" value="Unassembled WGS sequence"/>
</dbReference>
<evidence type="ECO:0000256" key="5">
    <source>
        <dbReference type="ARBA" id="ARBA00023163"/>
    </source>
</evidence>
<accession>A0A2P8DHT9</accession>
<dbReference type="CDD" id="cd00609">
    <property type="entry name" value="AAT_like"/>
    <property type="match status" value="1"/>
</dbReference>
<dbReference type="InterPro" id="IPR036390">
    <property type="entry name" value="WH_DNA-bd_sf"/>
</dbReference>
<dbReference type="AlphaFoldDB" id="A0A2P8DHT9"/>
<dbReference type="InterPro" id="IPR036388">
    <property type="entry name" value="WH-like_DNA-bd_sf"/>
</dbReference>
<reference evidence="8 9" key="1">
    <citation type="submission" date="2018-03" db="EMBL/GenBank/DDBJ databases">
        <title>Genomic Encyclopedia of Archaeal and Bacterial Type Strains, Phase II (KMG-II): from individual species to whole genera.</title>
        <authorList>
            <person name="Goeker M."/>
        </authorList>
    </citation>
    <scope>NUCLEOTIDE SEQUENCE [LARGE SCALE GENOMIC DNA]</scope>
    <source>
        <strain evidence="8 9">DSM 45312</strain>
    </source>
</reference>
<dbReference type="EMBL" id="PYGA01000010">
    <property type="protein sequence ID" value="PSK96776.1"/>
    <property type="molecule type" value="Genomic_DNA"/>
</dbReference>
<evidence type="ECO:0000256" key="1">
    <source>
        <dbReference type="ARBA" id="ARBA00005384"/>
    </source>
</evidence>
<dbReference type="PANTHER" id="PTHR46577">
    <property type="entry name" value="HTH-TYPE TRANSCRIPTIONAL REGULATORY PROTEIN GABR"/>
    <property type="match status" value="1"/>
</dbReference>
<dbReference type="InterPro" id="IPR015422">
    <property type="entry name" value="PyrdxlP-dep_Trfase_small"/>
</dbReference>
<evidence type="ECO:0000313" key="9">
    <source>
        <dbReference type="Proteomes" id="UP000240542"/>
    </source>
</evidence>
<keyword evidence="9" id="KW-1185">Reference proteome</keyword>
<organism evidence="8 9">
    <name type="scientific">Murinocardiopsis flavida</name>
    <dbReference type="NCBI Taxonomy" id="645275"/>
    <lineage>
        <taxon>Bacteria</taxon>
        <taxon>Bacillati</taxon>
        <taxon>Actinomycetota</taxon>
        <taxon>Actinomycetes</taxon>
        <taxon>Streptosporangiales</taxon>
        <taxon>Nocardiopsidaceae</taxon>
        <taxon>Murinocardiopsis</taxon>
    </lineage>
</organism>
<dbReference type="Pfam" id="PF00155">
    <property type="entry name" value="Aminotran_1_2"/>
    <property type="match status" value="1"/>
</dbReference>
<dbReference type="InterPro" id="IPR015421">
    <property type="entry name" value="PyrdxlP-dep_Trfase_major"/>
</dbReference>